<dbReference type="PROSITE" id="PS00374">
    <property type="entry name" value="MGMT"/>
    <property type="match status" value="1"/>
</dbReference>
<dbReference type="GO" id="GO:0032259">
    <property type="term" value="P:methylation"/>
    <property type="evidence" value="ECO:0007669"/>
    <property type="project" value="UniProtKB-KW"/>
</dbReference>
<dbReference type="InterPro" id="IPR014048">
    <property type="entry name" value="MethylDNA_cys_MeTrfase_DNA-bd"/>
</dbReference>
<dbReference type="InterPro" id="IPR036631">
    <property type="entry name" value="MGMT_N_sf"/>
</dbReference>
<dbReference type="PANTHER" id="PTHR10815:SF13">
    <property type="entry name" value="METHYLATED-DNA--PROTEIN-CYSTEINE METHYLTRANSFERASE"/>
    <property type="match status" value="1"/>
</dbReference>
<evidence type="ECO:0000256" key="7">
    <source>
        <dbReference type="ARBA" id="ARBA00023204"/>
    </source>
</evidence>
<dbReference type="Pfam" id="PF02870">
    <property type="entry name" value="Methyltransf_1N"/>
    <property type="match status" value="1"/>
</dbReference>
<keyword evidence="3 9" id="KW-0963">Cytoplasm</keyword>
<evidence type="ECO:0000256" key="5">
    <source>
        <dbReference type="ARBA" id="ARBA00022679"/>
    </source>
</evidence>
<comment type="caution">
    <text evidence="12">The sequence shown here is derived from an EMBL/GenBank/DDBJ whole genome shotgun (WGS) entry which is preliminary data.</text>
</comment>
<comment type="function">
    <text evidence="9">Involved in the cellular defense against the biological effects of O6-methylguanine (O6-MeG) and O4-methylthymine (O4-MeT) in DNA. Repairs the methylated nucleobase in DNA by stoichiometrically transferring the methyl group to a cysteine residue in the enzyme. This is a suicide reaction: the enzyme is irreversibly inactivated.</text>
</comment>
<dbReference type="EC" id="2.1.1.63" evidence="9"/>
<dbReference type="SUPFAM" id="SSF53155">
    <property type="entry name" value="Methylated DNA-protein cysteine methyltransferase domain"/>
    <property type="match status" value="1"/>
</dbReference>
<dbReference type="NCBIfam" id="TIGR00589">
    <property type="entry name" value="ogt"/>
    <property type="match status" value="1"/>
</dbReference>
<evidence type="ECO:0000259" key="11">
    <source>
        <dbReference type="Pfam" id="PF02870"/>
    </source>
</evidence>
<dbReference type="AlphaFoldDB" id="M8DBB5"/>
<dbReference type="InterPro" id="IPR008332">
    <property type="entry name" value="MethylG_MeTrfase_N"/>
</dbReference>
<organism evidence="12 13">
    <name type="scientific">Brevibacillus borstelensis AK1</name>
    <dbReference type="NCBI Taxonomy" id="1300222"/>
    <lineage>
        <taxon>Bacteria</taxon>
        <taxon>Bacillati</taxon>
        <taxon>Bacillota</taxon>
        <taxon>Bacilli</taxon>
        <taxon>Bacillales</taxon>
        <taxon>Paenibacillaceae</taxon>
        <taxon>Brevibacillus</taxon>
    </lineage>
</organism>
<dbReference type="CDD" id="cd06445">
    <property type="entry name" value="ATase"/>
    <property type="match status" value="1"/>
</dbReference>
<dbReference type="Gene3D" id="3.30.160.70">
    <property type="entry name" value="Methylated DNA-protein cysteine methyltransferase domain"/>
    <property type="match status" value="1"/>
</dbReference>
<proteinExistence type="inferred from homology"/>
<keyword evidence="6 9" id="KW-0227">DNA damage</keyword>
<dbReference type="RefSeq" id="WP_003391173.1">
    <property type="nucleotide sequence ID" value="NZ_APBN01000013.1"/>
</dbReference>
<gene>
    <name evidence="12" type="ORF">I532_21585</name>
</gene>
<reference evidence="12 13" key="1">
    <citation type="submission" date="2013-03" db="EMBL/GenBank/DDBJ databases">
        <title>Assembly of a new bacterial strain Brevibacillus borstelensis AK1.</title>
        <authorList>
            <person name="Rajan I."/>
            <person name="PoliReddy D."/>
            <person name="Sugumar T."/>
            <person name="Rathinam K."/>
            <person name="Alqarawi S."/>
            <person name="Khalil A.B."/>
            <person name="Sivakumar N."/>
        </authorList>
    </citation>
    <scope>NUCLEOTIDE SEQUENCE [LARGE SCALE GENOMIC DNA]</scope>
    <source>
        <strain evidence="12 13">AK1</strain>
    </source>
</reference>
<dbReference type="InterPro" id="IPR036217">
    <property type="entry name" value="MethylDNA_cys_MeTrfase_DNAb"/>
</dbReference>
<evidence type="ECO:0000313" key="13">
    <source>
        <dbReference type="Proteomes" id="UP000012081"/>
    </source>
</evidence>
<protein>
    <recommendedName>
        <fullName evidence="9">Methylated-DNA--protein-cysteine methyltransferase</fullName>
        <ecNumber evidence="9">2.1.1.63</ecNumber>
    </recommendedName>
    <alternativeName>
        <fullName evidence="9">6-O-methylguanine-DNA methyltransferase</fullName>
        <shortName evidence="9">MGMT</shortName>
    </alternativeName>
    <alternativeName>
        <fullName evidence="9">O-6-methylguanine-DNA-alkyltransferase</fullName>
    </alternativeName>
</protein>
<keyword evidence="13" id="KW-1185">Reference proteome</keyword>
<dbReference type="GO" id="GO:0006307">
    <property type="term" value="P:DNA alkylation repair"/>
    <property type="evidence" value="ECO:0007669"/>
    <property type="project" value="UniProtKB-UniRule"/>
</dbReference>
<dbReference type="InterPro" id="IPR023546">
    <property type="entry name" value="MGMT"/>
</dbReference>
<dbReference type="PATRIC" id="fig|1300222.3.peg.4538"/>
<dbReference type="InterPro" id="IPR036388">
    <property type="entry name" value="WH-like_DNA-bd_sf"/>
</dbReference>
<name>M8DBB5_9BACL</name>
<dbReference type="Proteomes" id="UP000012081">
    <property type="component" value="Unassembled WGS sequence"/>
</dbReference>
<sequence>MSKLYKLDYDSPIGVLELISSDDSVLSIMFREGIEPRYAASDDTPQVLKDCYRQMEEYFQGKRREFTFPYTLDGTGFQKTVWEALTRIPYAQTVAYKDIAADIGNEKAIRAVGHANSKNTISIVVPCHRVIGSDRKLTGYAGGIWRKEWLIQHEKTFRTDQ</sequence>
<keyword evidence="5 9" id="KW-0808">Transferase</keyword>
<feature type="active site" description="Nucleophile; methyl group acceptor" evidence="9">
    <location>
        <position position="127"/>
    </location>
</feature>
<comment type="similarity">
    <text evidence="2 9">Belongs to the MGMT family.</text>
</comment>
<dbReference type="InterPro" id="IPR001497">
    <property type="entry name" value="MethylDNA_cys_MeTrfase_AS"/>
</dbReference>
<dbReference type="SUPFAM" id="SSF46767">
    <property type="entry name" value="Methylated DNA-protein cysteine methyltransferase, C-terminal domain"/>
    <property type="match status" value="1"/>
</dbReference>
<dbReference type="HAMAP" id="MF_00772">
    <property type="entry name" value="OGT"/>
    <property type="match status" value="1"/>
</dbReference>
<dbReference type="GO" id="GO:0005737">
    <property type="term" value="C:cytoplasm"/>
    <property type="evidence" value="ECO:0007669"/>
    <property type="project" value="UniProtKB-SubCell"/>
</dbReference>
<evidence type="ECO:0000256" key="4">
    <source>
        <dbReference type="ARBA" id="ARBA00022603"/>
    </source>
</evidence>
<evidence type="ECO:0000259" key="10">
    <source>
        <dbReference type="Pfam" id="PF01035"/>
    </source>
</evidence>
<dbReference type="OrthoDB" id="9802228at2"/>
<evidence type="ECO:0000256" key="1">
    <source>
        <dbReference type="ARBA" id="ARBA00001286"/>
    </source>
</evidence>
<comment type="subcellular location">
    <subcellularLocation>
        <location evidence="9">Cytoplasm</location>
    </subcellularLocation>
</comment>
<dbReference type="STRING" id="1300222.I532_21585"/>
<comment type="catalytic activity">
    <reaction evidence="1 9">
        <text>a 4-O-methyl-thymidine in DNA + L-cysteinyl-[protein] = a thymidine in DNA + S-methyl-L-cysteinyl-[protein]</text>
        <dbReference type="Rhea" id="RHEA:53428"/>
        <dbReference type="Rhea" id="RHEA-COMP:10131"/>
        <dbReference type="Rhea" id="RHEA-COMP:10132"/>
        <dbReference type="Rhea" id="RHEA-COMP:13555"/>
        <dbReference type="Rhea" id="RHEA-COMP:13556"/>
        <dbReference type="ChEBI" id="CHEBI:29950"/>
        <dbReference type="ChEBI" id="CHEBI:82612"/>
        <dbReference type="ChEBI" id="CHEBI:137386"/>
        <dbReference type="ChEBI" id="CHEBI:137387"/>
        <dbReference type="EC" id="2.1.1.63"/>
    </reaction>
</comment>
<feature type="domain" description="Methylguanine DNA methyltransferase ribonuclease-like" evidence="11">
    <location>
        <begin position="9"/>
        <end position="69"/>
    </location>
</feature>
<accession>M8DBB5</accession>
<keyword evidence="4 9" id="KW-0489">Methyltransferase</keyword>
<comment type="catalytic activity">
    <reaction evidence="8 9">
        <text>a 6-O-methyl-2'-deoxyguanosine in DNA + L-cysteinyl-[protein] = S-methyl-L-cysteinyl-[protein] + a 2'-deoxyguanosine in DNA</text>
        <dbReference type="Rhea" id="RHEA:24000"/>
        <dbReference type="Rhea" id="RHEA-COMP:10131"/>
        <dbReference type="Rhea" id="RHEA-COMP:10132"/>
        <dbReference type="Rhea" id="RHEA-COMP:11367"/>
        <dbReference type="Rhea" id="RHEA-COMP:11368"/>
        <dbReference type="ChEBI" id="CHEBI:29950"/>
        <dbReference type="ChEBI" id="CHEBI:82612"/>
        <dbReference type="ChEBI" id="CHEBI:85445"/>
        <dbReference type="ChEBI" id="CHEBI:85448"/>
        <dbReference type="EC" id="2.1.1.63"/>
    </reaction>
</comment>
<evidence type="ECO:0000313" key="12">
    <source>
        <dbReference type="EMBL" id="EMT50703.1"/>
    </source>
</evidence>
<feature type="domain" description="Methylated-DNA-[protein]-cysteine S-methyltransferase DNA binding" evidence="10">
    <location>
        <begin position="77"/>
        <end position="155"/>
    </location>
</feature>
<dbReference type="GO" id="GO:0003908">
    <property type="term" value="F:methylated-DNA-[protein]-cysteine S-methyltransferase activity"/>
    <property type="evidence" value="ECO:0007669"/>
    <property type="project" value="UniProtKB-UniRule"/>
</dbReference>
<dbReference type="Pfam" id="PF01035">
    <property type="entry name" value="DNA_binding_1"/>
    <property type="match status" value="1"/>
</dbReference>
<keyword evidence="7 9" id="KW-0234">DNA repair</keyword>
<evidence type="ECO:0000256" key="6">
    <source>
        <dbReference type="ARBA" id="ARBA00022763"/>
    </source>
</evidence>
<evidence type="ECO:0000256" key="8">
    <source>
        <dbReference type="ARBA" id="ARBA00049348"/>
    </source>
</evidence>
<evidence type="ECO:0000256" key="2">
    <source>
        <dbReference type="ARBA" id="ARBA00008711"/>
    </source>
</evidence>
<dbReference type="EMBL" id="APBN01000013">
    <property type="protein sequence ID" value="EMT50703.1"/>
    <property type="molecule type" value="Genomic_DNA"/>
</dbReference>
<comment type="miscellaneous">
    <text evidence="9">This enzyme catalyzes only one turnover and therefore is not strictly catalytic. According to one definition, an enzyme is a biocatalyst that acts repeatedly and over many reaction cycles.</text>
</comment>
<evidence type="ECO:0000256" key="9">
    <source>
        <dbReference type="HAMAP-Rule" id="MF_00772"/>
    </source>
</evidence>
<dbReference type="Gene3D" id="1.10.10.10">
    <property type="entry name" value="Winged helix-like DNA-binding domain superfamily/Winged helix DNA-binding domain"/>
    <property type="match status" value="1"/>
</dbReference>
<dbReference type="FunFam" id="1.10.10.10:FF:000214">
    <property type="entry name" value="Methylated-DNA--protein-cysteine methyltransferase"/>
    <property type="match status" value="1"/>
</dbReference>
<dbReference type="PANTHER" id="PTHR10815">
    <property type="entry name" value="METHYLATED-DNA--PROTEIN-CYSTEINE METHYLTRANSFERASE"/>
    <property type="match status" value="1"/>
</dbReference>
<evidence type="ECO:0000256" key="3">
    <source>
        <dbReference type="ARBA" id="ARBA00022490"/>
    </source>
</evidence>